<evidence type="ECO:0000256" key="4">
    <source>
        <dbReference type="ARBA" id="ARBA00049194"/>
    </source>
</evidence>
<dbReference type="PANTHER" id="PTHR42804:SF1">
    <property type="entry name" value="ALDEHYDE DEHYDROGENASE-RELATED"/>
    <property type="match status" value="1"/>
</dbReference>
<protein>
    <recommendedName>
        <fullName evidence="3">aldehyde dehydrogenase (NAD(+))</fullName>
        <ecNumber evidence="3">1.2.1.3</ecNumber>
    </recommendedName>
</protein>
<evidence type="ECO:0000313" key="9">
    <source>
        <dbReference type="Proteomes" id="UP000571554"/>
    </source>
</evidence>
<sequence>MKREAISAVTLAVEPGVFIDGAWRQGAGAALELVDPCSAQPYARVSGAAADDVDEAVAAAARALRSWRTAPVAQRGERLERIAQGIEAHTRELVELQMRCNGKPRFEAELDVSDAAATFRYYAQLCREGGVAASTPVALPDDAFEADVRHEAVGVCALIVPWNFPLVTASWKLAPALAAGCTVVIKPSELTPLAERALVDIVTAADVPAGVVNLVAGGREVGAQLASHRGVAKVSFTGSTAAGQAVMRAAAQRMQRISLELGGKSALIVFDDANLDEAVELAFNGAFFNAGQMCSATSRVLVARSLHDAFVEKLVALARSAVVGAPHETDVRVGPLISAAQRERVLGLLARGKEQGARVLCGGAAPTQLEAGYFIAPTVCANVAPDNVLWCEEIFGPVALVRAFDTEYEAIALANDSDYGLVATVVTADAARAARVSDACEAGVVWVNAPQVIFPQTGWGGRKLSGLGRELGPWGVRAYQEIKHVIRARAGAAHPPQS</sequence>
<dbReference type="GO" id="GO:0004029">
    <property type="term" value="F:aldehyde dehydrogenase (NAD+) activity"/>
    <property type="evidence" value="ECO:0007669"/>
    <property type="project" value="UniProtKB-EC"/>
</dbReference>
<feature type="active site" evidence="5">
    <location>
        <position position="260"/>
    </location>
</feature>
<evidence type="ECO:0000256" key="1">
    <source>
        <dbReference type="ARBA" id="ARBA00009986"/>
    </source>
</evidence>
<keyword evidence="2 6" id="KW-0560">Oxidoreductase</keyword>
<feature type="domain" description="Aldehyde dehydrogenase" evidence="7">
    <location>
        <begin position="23"/>
        <end position="485"/>
    </location>
</feature>
<reference evidence="8 9" key="1">
    <citation type="submission" date="2020-08" db="EMBL/GenBank/DDBJ databases">
        <title>Above-ground endophytic microbial communities from plants in different locations in the United States.</title>
        <authorList>
            <person name="Frank C."/>
        </authorList>
    </citation>
    <scope>NUCLEOTIDE SEQUENCE [LARGE SCALE GENOMIC DNA]</scope>
    <source>
        <strain evidence="8 9">WP4_2_2</strain>
    </source>
</reference>
<proteinExistence type="inferred from homology"/>
<comment type="similarity">
    <text evidence="1 6">Belongs to the aldehyde dehydrogenase family.</text>
</comment>
<dbReference type="PANTHER" id="PTHR42804">
    <property type="entry name" value="ALDEHYDE DEHYDROGENASE"/>
    <property type="match status" value="1"/>
</dbReference>
<dbReference type="Gene3D" id="3.40.309.10">
    <property type="entry name" value="Aldehyde Dehydrogenase, Chain A, domain 2"/>
    <property type="match status" value="1"/>
</dbReference>
<dbReference type="RefSeq" id="WP_183729824.1">
    <property type="nucleotide sequence ID" value="NZ_JACHBW010000019.1"/>
</dbReference>
<evidence type="ECO:0000313" key="8">
    <source>
        <dbReference type="EMBL" id="MBB6105677.1"/>
    </source>
</evidence>
<dbReference type="PROSITE" id="PS00687">
    <property type="entry name" value="ALDEHYDE_DEHYDR_GLU"/>
    <property type="match status" value="1"/>
</dbReference>
<evidence type="ECO:0000256" key="6">
    <source>
        <dbReference type="RuleBase" id="RU003345"/>
    </source>
</evidence>
<dbReference type="SUPFAM" id="SSF53720">
    <property type="entry name" value="ALDH-like"/>
    <property type="match status" value="1"/>
</dbReference>
<dbReference type="InterPro" id="IPR015590">
    <property type="entry name" value="Aldehyde_DH_dom"/>
</dbReference>
<name>A0A7W9U271_9BURK</name>
<keyword evidence="9" id="KW-1185">Reference proteome</keyword>
<dbReference type="PROSITE" id="PS00070">
    <property type="entry name" value="ALDEHYDE_DEHYDR_CYS"/>
    <property type="match status" value="1"/>
</dbReference>
<dbReference type="EC" id="1.2.1.3" evidence="3"/>
<evidence type="ECO:0000256" key="5">
    <source>
        <dbReference type="PROSITE-ProRule" id="PRU10007"/>
    </source>
</evidence>
<evidence type="ECO:0000256" key="2">
    <source>
        <dbReference type="ARBA" id="ARBA00023002"/>
    </source>
</evidence>
<comment type="catalytic activity">
    <reaction evidence="4">
        <text>an aldehyde + NAD(+) + H2O = a carboxylate + NADH + 2 H(+)</text>
        <dbReference type="Rhea" id="RHEA:16185"/>
        <dbReference type="ChEBI" id="CHEBI:15377"/>
        <dbReference type="ChEBI" id="CHEBI:15378"/>
        <dbReference type="ChEBI" id="CHEBI:17478"/>
        <dbReference type="ChEBI" id="CHEBI:29067"/>
        <dbReference type="ChEBI" id="CHEBI:57540"/>
        <dbReference type="ChEBI" id="CHEBI:57945"/>
        <dbReference type="EC" id="1.2.1.3"/>
    </reaction>
</comment>
<dbReference type="EMBL" id="JACHBW010000019">
    <property type="protein sequence ID" value="MBB6105677.1"/>
    <property type="molecule type" value="Genomic_DNA"/>
</dbReference>
<dbReference type="FunFam" id="3.40.605.10:FF:000007">
    <property type="entry name" value="NAD/NADP-dependent betaine aldehyde dehydrogenase"/>
    <property type="match status" value="1"/>
</dbReference>
<dbReference type="InterPro" id="IPR029510">
    <property type="entry name" value="Ald_DH_CS_GLU"/>
</dbReference>
<organism evidence="8 9">
    <name type="scientific">Paraburkholderia bannensis</name>
    <dbReference type="NCBI Taxonomy" id="765414"/>
    <lineage>
        <taxon>Bacteria</taxon>
        <taxon>Pseudomonadati</taxon>
        <taxon>Pseudomonadota</taxon>
        <taxon>Betaproteobacteria</taxon>
        <taxon>Burkholderiales</taxon>
        <taxon>Burkholderiaceae</taxon>
        <taxon>Paraburkholderia</taxon>
    </lineage>
</organism>
<dbReference type="AlphaFoldDB" id="A0A7W9U271"/>
<dbReference type="InterPro" id="IPR016160">
    <property type="entry name" value="Ald_DH_CS_CYS"/>
</dbReference>
<dbReference type="InterPro" id="IPR016161">
    <property type="entry name" value="Ald_DH/histidinol_DH"/>
</dbReference>
<dbReference type="InterPro" id="IPR016162">
    <property type="entry name" value="Ald_DH_N"/>
</dbReference>
<dbReference type="FunFam" id="3.40.309.10:FF:000012">
    <property type="entry name" value="Betaine aldehyde dehydrogenase"/>
    <property type="match status" value="1"/>
</dbReference>
<evidence type="ECO:0000259" key="7">
    <source>
        <dbReference type="Pfam" id="PF00171"/>
    </source>
</evidence>
<dbReference type="Pfam" id="PF00171">
    <property type="entry name" value="Aldedh"/>
    <property type="match status" value="1"/>
</dbReference>
<evidence type="ECO:0000256" key="3">
    <source>
        <dbReference type="ARBA" id="ARBA00024226"/>
    </source>
</evidence>
<dbReference type="InterPro" id="IPR016163">
    <property type="entry name" value="Ald_DH_C"/>
</dbReference>
<gene>
    <name evidence="8" type="ORF">F4827_005547</name>
</gene>
<comment type="caution">
    <text evidence="8">The sequence shown here is derived from an EMBL/GenBank/DDBJ whole genome shotgun (WGS) entry which is preliminary data.</text>
</comment>
<dbReference type="Gene3D" id="3.40.605.10">
    <property type="entry name" value="Aldehyde Dehydrogenase, Chain A, domain 1"/>
    <property type="match status" value="1"/>
</dbReference>
<dbReference type="Proteomes" id="UP000571554">
    <property type="component" value="Unassembled WGS sequence"/>
</dbReference>
<accession>A0A7W9U271</accession>